<keyword evidence="3" id="KW-1185">Reference proteome</keyword>
<dbReference type="InterPro" id="IPR050266">
    <property type="entry name" value="AB_hydrolase_sf"/>
</dbReference>
<feature type="domain" description="AB hydrolase-1" evidence="1">
    <location>
        <begin position="21"/>
        <end position="250"/>
    </location>
</feature>
<dbReference type="GO" id="GO:0016787">
    <property type="term" value="F:hydrolase activity"/>
    <property type="evidence" value="ECO:0007669"/>
    <property type="project" value="UniProtKB-KW"/>
</dbReference>
<dbReference type="Pfam" id="PF00561">
    <property type="entry name" value="Abhydrolase_1"/>
    <property type="match status" value="1"/>
</dbReference>
<evidence type="ECO:0000313" key="2">
    <source>
        <dbReference type="EMBL" id="MBU5592924.1"/>
    </source>
</evidence>
<proteinExistence type="predicted"/>
<dbReference type="InterPro" id="IPR000073">
    <property type="entry name" value="AB_hydrolase_1"/>
</dbReference>
<gene>
    <name evidence="2" type="ORF">KQI89_14310</name>
</gene>
<dbReference type="EMBL" id="JAHLQL010000005">
    <property type="protein sequence ID" value="MBU5592924.1"/>
    <property type="molecule type" value="Genomic_DNA"/>
</dbReference>
<keyword evidence="2" id="KW-0378">Hydrolase</keyword>
<dbReference type="PANTHER" id="PTHR43798">
    <property type="entry name" value="MONOACYLGLYCEROL LIPASE"/>
    <property type="match status" value="1"/>
</dbReference>
<reference evidence="2 3" key="1">
    <citation type="submission" date="2021-06" db="EMBL/GenBank/DDBJ databases">
        <authorList>
            <person name="Sun Q."/>
            <person name="Li D."/>
        </authorList>
    </citation>
    <scope>NUCLEOTIDE SEQUENCE [LARGE SCALE GENOMIC DNA]</scope>
    <source>
        <strain evidence="2 3">MSJ-4</strain>
    </source>
</reference>
<dbReference type="Proteomes" id="UP000736583">
    <property type="component" value="Unassembled WGS sequence"/>
</dbReference>
<comment type="caution">
    <text evidence="2">The sequence shown here is derived from an EMBL/GenBank/DDBJ whole genome shotgun (WGS) entry which is preliminary data.</text>
</comment>
<protein>
    <submittedName>
        <fullName evidence="2">Alpha/beta hydrolase</fullName>
    </submittedName>
</protein>
<evidence type="ECO:0000313" key="3">
    <source>
        <dbReference type="Proteomes" id="UP000736583"/>
    </source>
</evidence>
<name>A0ABS6F369_9CLOT</name>
<accession>A0ABS6F369</accession>
<evidence type="ECO:0000259" key="1">
    <source>
        <dbReference type="Pfam" id="PF00561"/>
    </source>
</evidence>
<sequence>MNKVTIGEYELNYECYGEGEPVIFLNGIMMSSLSWRPFIEHFRDNKVIFLDLIDQGSSSKGKESYTQELHVDMLNDFLDKLSIKKAHILGISYGGEVAMRFALKYPKRLLSLILANTTSYTTEIMRGIEKLWDYAAGTYDGEVFFNATMPYIYSHKFYEENAKWLKVREELIINSFKKEWYEGFRRAIKSASDLNVTNRLQEIHVPTFIIGAEYDIITPVIYQEIIHKGIKDSSMVVIKESGHASMYEKPIEFATLVSGFLRNYNKNIRIL</sequence>
<organism evidence="2 3">
    <name type="scientific">Clostridium simiarum</name>
    <dbReference type="NCBI Taxonomy" id="2841506"/>
    <lineage>
        <taxon>Bacteria</taxon>
        <taxon>Bacillati</taxon>
        <taxon>Bacillota</taxon>
        <taxon>Clostridia</taxon>
        <taxon>Eubacteriales</taxon>
        <taxon>Clostridiaceae</taxon>
        <taxon>Clostridium</taxon>
    </lineage>
</organism>
<dbReference type="RefSeq" id="WP_216457611.1">
    <property type="nucleotide sequence ID" value="NZ_JAHLQL010000005.1"/>
</dbReference>